<evidence type="ECO:0000256" key="5">
    <source>
        <dbReference type="SAM" id="SignalP"/>
    </source>
</evidence>
<keyword evidence="3" id="KW-1015">Disulfide bond</keyword>
<reference evidence="7 8" key="1">
    <citation type="submission" date="2024-06" db="EMBL/GenBank/DDBJ databases">
        <title>Soil Sphingobacterium thalpophilum.</title>
        <authorList>
            <person name="Yang J."/>
            <person name="Li J."/>
        </authorList>
    </citation>
    <scope>NUCLEOTIDE SEQUENCE [LARGE SCALE GENOMIC DNA]</scope>
    <source>
        <strain evidence="7 8">22g91tb</strain>
    </source>
</reference>
<dbReference type="Proteomes" id="UP001566204">
    <property type="component" value="Unassembled WGS sequence"/>
</dbReference>
<keyword evidence="2" id="KW-0201">Cytochrome c-type biogenesis</keyword>
<dbReference type="Pfam" id="PF14289">
    <property type="entry name" value="DUF4369"/>
    <property type="match status" value="1"/>
</dbReference>
<dbReference type="EMBL" id="JBEOQB010000005">
    <property type="protein sequence ID" value="MEZ0453670.1"/>
    <property type="molecule type" value="Genomic_DNA"/>
</dbReference>
<dbReference type="PROSITE" id="PS00194">
    <property type="entry name" value="THIOREDOXIN_1"/>
    <property type="match status" value="1"/>
</dbReference>
<evidence type="ECO:0000313" key="7">
    <source>
        <dbReference type="EMBL" id="MEZ0453670.1"/>
    </source>
</evidence>
<dbReference type="InterPro" id="IPR012336">
    <property type="entry name" value="Thioredoxin-like_fold"/>
</dbReference>
<dbReference type="RefSeq" id="WP_370483295.1">
    <property type="nucleotide sequence ID" value="NZ_JBEOQA010000002.1"/>
</dbReference>
<feature type="signal peptide" evidence="5">
    <location>
        <begin position="1"/>
        <end position="21"/>
    </location>
</feature>
<gene>
    <name evidence="7" type="ORF">ABTW24_18920</name>
</gene>
<evidence type="ECO:0000313" key="8">
    <source>
        <dbReference type="Proteomes" id="UP001566204"/>
    </source>
</evidence>
<dbReference type="InterPro" id="IPR050553">
    <property type="entry name" value="Thioredoxin_ResA/DsbE_sf"/>
</dbReference>
<dbReference type="Pfam" id="PF13905">
    <property type="entry name" value="Thioredoxin_8"/>
    <property type="match status" value="1"/>
</dbReference>
<evidence type="ECO:0000256" key="3">
    <source>
        <dbReference type="ARBA" id="ARBA00023157"/>
    </source>
</evidence>
<keyword evidence="4" id="KW-0676">Redox-active center</keyword>
<dbReference type="PANTHER" id="PTHR42852">
    <property type="entry name" value="THIOL:DISULFIDE INTERCHANGE PROTEIN DSBE"/>
    <property type="match status" value="1"/>
</dbReference>
<protein>
    <submittedName>
        <fullName evidence="7">TlpA disulfide reductase family protein</fullName>
    </submittedName>
</protein>
<evidence type="ECO:0000256" key="1">
    <source>
        <dbReference type="ARBA" id="ARBA00004196"/>
    </source>
</evidence>
<evidence type="ECO:0000259" key="6">
    <source>
        <dbReference type="PROSITE" id="PS51352"/>
    </source>
</evidence>
<sequence length="372" mass="41592">MKVSKIATTLALIMSTLSVFSQEGEFMVKGKLGAIHNNKYVKLYYQQDTIKMVDSVRVVGGAFALRGRLVSATVGNLSMDGPEMGDRIDIFLSAGTLLVEGKDSLRYANVHGTPLAESYEKLAQKLRPVERKVIDGFVHFKNMPEGEEKKAYITQLLAGLDEYTRFKRETIHQFVSQYPDSYVSLYHLDKTAAGGNANYETTYPYYDKLSAKLKNTTLGKQLGARLLAAKGVLTGEIYKDFVSTTPAGDKLSLKEVVATNKYTLLDFWASWCGPCRKENPHVVKTYRAFKSQGFTVLSVSLDDDRTRWTEAIQKDGMPWYHVSSLKGWREPAAVLYGVRAIPQNVLIDSQGKIVATNLRGETLFNKVQNLLK</sequence>
<evidence type="ECO:0000256" key="2">
    <source>
        <dbReference type="ARBA" id="ARBA00022748"/>
    </source>
</evidence>
<dbReference type="PROSITE" id="PS51352">
    <property type="entry name" value="THIOREDOXIN_2"/>
    <property type="match status" value="1"/>
</dbReference>
<keyword evidence="5" id="KW-0732">Signal</keyword>
<proteinExistence type="predicted"/>
<accession>A0ABV4HGL1</accession>
<comment type="subcellular location">
    <subcellularLocation>
        <location evidence="1">Cell envelope</location>
    </subcellularLocation>
</comment>
<evidence type="ECO:0000256" key="4">
    <source>
        <dbReference type="ARBA" id="ARBA00023284"/>
    </source>
</evidence>
<organism evidence="7 8">
    <name type="scientific">Sphingobacterium thalpophilum</name>
    <dbReference type="NCBI Taxonomy" id="259"/>
    <lineage>
        <taxon>Bacteria</taxon>
        <taxon>Pseudomonadati</taxon>
        <taxon>Bacteroidota</taxon>
        <taxon>Sphingobacteriia</taxon>
        <taxon>Sphingobacteriales</taxon>
        <taxon>Sphingobacteriaceae</taxon>
        <taxon>Sphingobacterium</taxon>
    </lineage>
</organism>
<comment type="caution">
    <text evidence="7">The sequence shown here is derived from an EMBL/GenBank/DDBJ whole genome shotgun (WGS) entry which is preliminary data.</text>
</comment>
<keyword evidence="8" id="KW-1185">Reference proteome</keyword>
<dbReference type="InterPro" id="IPR036249">
    <property type="entry name" value="Thioredoxin-like_sf"/>
</dbReference>
<name>A0ABV4HGL1_9SPHI</name>
<dbReference type="InterPro" id="IPR017937">
    <property type="entry name" value="Thioredoxin_CS"/>
</dbReference>
<dbReference type="InterPro" id="IPR025380">
    <property type="entry name" value="DUF4369"/>
</dbReference>
<dbReference type="SUPFAM" id="SSF52833">
    <property type="entry name" value="Thioredoxin-like"/>
    <property type="match status" value="1"/>
</dbReference>
<feature type="domain" description="Thioredoxin" evidence="6">
    <location>
        <begin position="232"/>
        <end position="372"/>
    </location>
</feature>
<dbReference type="PANTHER" id="PTHR42852:SF6">
    <property type="entry name" value="THIOL:DISULFIDE INTERCHANGE PROTEIN DSBE"/>
    <property type="match status" value="1"/>
</dbReference>
<feature type="chain" id="PRO_5045257444" evidence="5">
    <location>
        <begin position="22"/>
        <end position="372"/>
    </location>
</feature>
<dbReference type="CDD" id="cd02966">
    <property type="entry name" value="TlpA_like_family"/>
    <property type="match status" value="1"/>
</dbReference>
<dbReference type="InterPro" id="IPR013766">
    <property type="entry name" value="Thioredoxin_domain"/>
</dbReference>
<dbReference type="Gene3D" id="3.40.30.10">
    <property type="entry name" value="Glutaredoxin"/>
    <property type="match status" value="1"/>
</dbReference>